<evidence type="ECO:0000256" key="2">
    <source>
        <dbReference type="ARBA" id="ARBA00022801"/>
    </source>
</evidence>
<feature type="non-terminal residue" evidence="4">
    <location>
        <position position="34"/>
    </location>
</feature>
<dbReference type="Gene3D" id="3.20.20.80">
    <property type="entry name" value="Glycosidases"/>
    <property type="match status" value="1"/>
</dbReference>
<proteinExistence type="inferred from homology"/>
<evidence type="ECO:0000256" key="1">
    <source>
        <dbReference type="ARBA" id="ARBA00006285"/>
    </source>
</evidence>
<comment type="similarity">
    <text evidence="1">Belongs to the glycosyl hydrolase 20 family.</text>
</comment>
<protein>
    <submittedName>
        <fullName evidence="4">Family 20 glycosylhydrolase</fullName>
    </submittedName>
</protein>
<evidence type="ECO:0000313" key="5">
    <source>
        <dbReference type="Proteomes" id="UP000823860"/>
    </source>
</evidence>
<evidence type="ECO:0000313" key="4">
    <source>
        <dbReference type="EMBL" id="HJA83548.1"/>
    </source>
</evidence>
<dbReference type="GO" id="GO:0005975">
    <property type="term" value="P:carbohydrate metabolic process"/>
    <property type="evidence" value="ECO:0007669"/>
    <property type="project" value="InterPro"/>
</dbReference>
<dbReference type="GO" id="GO:0004563">
    <property type="term" value="F:beta-N-acetylhexosaminidase activity"/>
    <property type="evidence" value="ECO:0007669"/>
    <property type="project" value="UniProtKB-ARBA"/>
</dbReference>
<keyword evidence="2" id="KW-0378">Hydrolase</keyword>
<sequence>MGSKRIEGEGTEHGGFYTQEEIKEVVQYAADHFI</sequence>
<comment type="caution">
    <text evidence="4">The sequence shown here is derived from an EMBL/GenBank/DDBJ whole genome shotgun (WGS) entry which is preliminary data.</text>
</comment>
<dbReference type="InterPro" id="IPR017853">
    <property type="entry name" value="GH"/>
</dbReference>
<accession>A0A9D2HSY4</accession>
<dbReference type="Pfam" id="PF00728">
    <property type="entry name" value="Glyco_hydro_20"/>
    <property type="match status" value="1"/>
</dbReference>
<name>A0A9D2HSY4_9BACE</name>
<reference evidence="4" key="1">
    <citation type="journal article" date="2021" name="PeerJ">
        <title>Extensive microbial diversity within the chicken gut microbiome revealed by metagenomics and culture.</title>
        <authorList>
            <person name="Gilroy R."/>
            <person name="Ravi A."/>
            <person name="Getino M."/>
            <person name="Pursley I."/>
            <person name="Horton D.L."/>
            <person name="Alikhan N.F."/>
            <person name="Baker D."/>
            <person name="Gharbi K."/>
            <person name="Hall N."/>
            <person name="Watson M."/>
            <person name="Adriaenssens E.M."/>
            <person name="Foster-Nyarko E."/>
            <person name="Jarju S."/>
            <person name="Secka A."/>
            <person name="Antonio M."/>
            <person name="Oren A."/>
            <person name="Chaudhuri R.R."/>
            <person name="La Ragione R."/>
            <person name="Hildebrand F."/>
            <person name="Pallen M.J."/>
        </authorList>
    </citation>
    <scope>NUCLEOTIDE SEQUENCE</scope>
    <source>
        <strain evidence="4">ChiHecec1B25-7008</strain>
    </source>
</reference>
<organism evidence="4 5">
    <name type="scientific">Candidatus Bacteroides intestinavium</name>
    <dbReference type="NCBI Taxonomy" id="2838469"/>
    <lineage>
        <taxon>Bacteria</taxon>
        <taxon>Pseudomonadati</taxon>
        <taxon>Bacteroidota</taxon>
        <taxon>Bacteroidia</taxon>
        <taxon>Bacteroidales</taxon>
        <taxon>Bacteroidaceae</taxon>
        <taxon>Bacteroides</taxon>
    </lineage>
</organism>
<gene>
    <name evidence="4" type="ORF">H9785_06245</name>
</gene>
<evidence type="ECO:0000259" key="3">
    <source>
        <dbReference type="Pfam" id="PF00728"/>
    </source>
</evidence>
<dbReference type="SUPFAM" id="SSF51445">
    <property type="entry name" value="(Trans)glycosidases"/>
    <property type="match status" value="1"/>
</dbReference>
<feature type="domain" description="Glycoside hydrolase family 20 catalytic" evidence="3">
    <location>
        <begin position="3"/>
        <end position="34"/>
    </location>
</feature>
<reference evidence="4" key="2">
    <citation type="submission" date="2021-04" db="EMBL/GenBank/DDBJ databases">
        <authorList>
            <person name="Gilroy R."/>
        </authorList>
    </citation>
    <scope>NUCLEOTIDE SEQUENCE</scope>
    <source>
        <strain evidence="4">ChiHecec1B25-7008</strain>
    </source>
</reference>
<dbReference type="Proteomes" id="UP000823860">
    <property type="component" value="Unassembled WGS sequence"/>
</dbReference>
<dbReference type="InterPro" id="IPR015883">
    <property type="entry name" value="Glyco_hydro_20_cat"/>
</dbReference>
<dbReference type="AlphaFoldDB" id="A0A9D2HSY4"/>
<dbReference type="EMBL" id="DWZE01000070">
    <property type="protein sequence ID" value="HJA83548.1"/>
    <property type="molecule type" value="Genomic_DNA"/>
</dbReference>